<feature type="compositionally biased region" description="Polar residues" evidence="1">
    <location>
        <begin position="1"/>
        <end position="12"/>
    </location>
</feature>
<feature type="region of interest" description="Disordered" evidence="1">
    <location>
        <begin position="1"/>
        <end position="58"/>
    </location>
</feature>
<evidence type="ECO:0000313" key="2">
    <source>
        <dbReference type="EMBL" id="KLU89423.1"/>
    </source>
</evidence>
<evidence type="ECO:0000256" key="1">
    <source>
        <dbReference type="SAM" id="MobiDB-lite"/>
    </source>
</evidence>
<dbReference type="AlphaFoldDB" id="A0A0C4E790"/>
<dbReference type="EMBL" id="GL876973">
    <property type="protein sequence ID" value="KLU89423.1"/>
    <property type="molecule type" value="Genomic_DNA"/>
</dbReference>
<name>A0A0C4E790_MAGP6</name>
<organism evidence="3 4">
    <name type="scientific">Magnaporthiopsis poae (strain ATCC 64411 / 73-15)</name>
    <name type="common">Kentucky bluegrass fungus</name>
    <name type="synonym">Magnaporthe poae</name>
    <dbReference type="NCBI Taxonomy" id="644358"/>
    <lineage>
        <taxon>Eukaryota</taxon>
        <taxon>Fungi</taxon>
        <taxon>Dikarya</taxon>
        <taxon>Ascomycota</taxon>
        <taxon>Pezizomycotina</taxon>
        <taxon>Sordariomycetes</taxon>
        <taxon>Sordariomycetidae</taxon>
        <taxon>Magnaporthales</taxon>
        <taxon>Magnaporthaceae</taxon>
        <taxon>Magnaporthiopsis</taxon>
    </lineage>
</organism>
<evidence type="ECO:0008006" key="5">
    <source>
        <dbReference type="Google" id="ProtNLM"/>
    </source>
</evidence>
<reference evidence="3" key="4">
    <citation type="journal article" date="2015" name="G3 (Bethesda)">
        <title>Genome sequences of three phytopathogenic species of the Magnaporthaceae family of fungi.</title>
        <authorList>
            <person name="Okagaki L.H."/>
            <person name="Nunes C.C."/>
            <person name="Sailsbery J."/>
            <person name="Clay B."/>
            <person name="Brown D."/>
            <person name="John T."/>
            <person name="Oh Y."/>
            <person name="Young N."/>
            <person name="Fitzgerald M."/>
            <person name="Haas B.J."/>
            <person name="Zeng Q."/>
            <person name="Young S."/>
            <person name="Adiconis X."/>
            <person name="Fan L."/>
            <person name="Levin J.Z."/>
            <person name="Mitchell T.K."/>
            <person name="Okubara P.A."/>
            <person name="Farman M.L."/>
            <person name="Kohn L.M."/>
            <person name="Birren B."/>
            <person name="Ma L.-J."/>
            <person name="Dean R.A."/>
        </authorList>
    </citation>
    <scope>NUCLEOTIDE SEQUENCE</scope>
    <source>
        <strain evidence="3">ATCC 64411 / 73-15</strain>
    </source>
</reference>
<accession>A0A0C4E790</accession>
<dbReference type="VEuPathDB" id="FungiDB:MAPG_08394"/>
<gene>
    <name evidence="2" type="ORF">MAPG_08394</name>
</gene>
<evidence type="ECO:0000313" key="4">
    <source>
        <dbReference type="Proteomes" id="UP000011715"/>
    </source>
</evidence>
<dbReference type="EnsemblFungi" id="MAPG_08394T0">
    <property type="protein sequence ID" value="MAPG_08394T0"/>
    <property type="gene ID" value="MAPG_08394"/>
</dbReference>
<reference evidence="3" key="5">
    <citation type="submission" date="2015-06" db="UniProtKB">
        <authorList>
            <consortium name="EnsemblFungi"/>
        </authorList>
    </citation>
    <scope>IDENTIFICATION</scope>
    <source>
        <strain evidence="3">ATCC 64411</strain>
    </source>
</reference>
<reference evidence="4" key="2">
    <citation type="submission" date="2010-05" db="EMBL/GenBank/DDBJ databases">
        <title>The genome sequence of Magnaporthe poae strain ATCC 64411.</title>
        <authorList>
            <person name="Ma L.-J."/>
            <person name="Dead R."/>
            <person name="Young S."/>
            <person name="Zeng Q."/>
            <person name="Koehrsen M."/>
            <person name="Alvarado L."/>
            <person name="Berlin A."/>
            <person name="Chapman S.B."/>
            <person name="Chen Z."/>
            <person name="Freedman E."/>
            <person name="Gellesch M."/>
            <person name="Goldberg J."/>
            <person name="Griggs A."/>
            <person name="Gujja S."/>
            <person name="Heilman E.R."/>
            <person name="Heiman D."/>
            <person name="Hepburn T."/>
            <person name="Howarth C."/>
            <person name="Jen D."/>
            <person name="Larson L."/>
            <person name="Mehta T."/>
            <person name="Neiman D."/>
            <person name="Pearson M."/>
            <person name="Roberts A."/>
            <person name="Saif S."/>
            <person name="Shea T."/>
            <person name="Shenoy N."/>
            <person name="Sisk P."/>
            <person name="Stolte C."/>
            <person name="Sykes S."/>
            <person name="Walk T."/>
            <person name="White J."/>
            <person name="Yandava C."/>
            <person name="Haas B."/>
            <person name="Nusbaum C."/>
            <person name="Birren B."/>
        </authorList>
    </citation>
    <scope>NUCLEOTIDE SEQUENCE [LARGE SCALE GENOMIC DNA]</scope>
    <source>
        <strain evidence="4">ATCC 64411 / 73-15</strain>
    </source>
</reference>
<dbReference type="Proteomes" id="UP000011715">
    <property type="component" value="Unassembled WGS sequence"/>
</dbReference>
<reference evidence="2" key="1">
    <citation type="submission" date="2010-05" db="EMBL/GenBank/DDBJ databases">
        <title>The Genome Sequence of Magnaporthe poae strain ATCC 64411.</title>
        <authorList>
            <consortium name="The Broad Institute Genome Sequencing Platform"/>
            <consortium name="Broad Institute Genome Sequencing Center for Infectious Disease"/>
            <person name="Ma L.-J."/>
            <person name="Dead R."/>
            <person name="Young S."/>
            <person name="Zeng Q."/>
            <person name="Koehrsen M."/>
            <person name="Alvarado L."/>
            <person name="Berlin A."/>
            <person name="Chapman S.B."/>
            <person name="Chen Z."/>
            <person name="Freedman E."/>
            <person name="Gellesch M."/>
            <person name="Goldberg J."/>
            <person name="Griggs A."/>
            <person name="Gujja S."/>
            <person name="Heilman E.R."/>
            <person name="Heiman D."/>
            <person name="Hepburn T."/>
            <person name="Howarth C."/>
            <person name="Jen D."/>
            <person name="Larson L."/>
            <person name="Mehta T."/>
            <person name="Neiman D."/>
            <person name="Pearson M."/>
            <person name="Roberts A."/>
            <person name="Saif S."/>
            <person name="Shea T."/>
            <person name="Shenoy N."/>
            <person name="Sisk P."/>
            <person name="Stolte C."/>
            <person name="Sykes S."/>
            <person name="Walk T."/>
            <person name="White J."/>
            <person name="Yandava C."/>
            <person name="Haas B."/>
            <person name="Nusbaum C."/>
            <person name="Birren B."/>
        </authorList>
    </citation>
    <scope>NUCLEOTIDE SEQUENCE</scope>
    <source>
        <strain evidence="2">ATCC 64411</strain>
    </source>
</reference>
<proteinExistence type="predicted"/>
<dbReference type="eggNOG" id="ENOG502RNGN">
    <property type="taxonomic scope" value="Eukaryota"/>
</dbReference>
<reference evidence="2" key="3">
    <citation type="submission" date="2011-03" db="EMBL/GenBank/DDBJ databases">
        <title>Annotation of Magnaporthe poae ATCC 64411.</title>
        <authorList>
            <person name="Ma L.-J."/>
            <person name="Dead R."/>
            <person name="Young S.K."/>
            <person name="Zeng Q."/>
            <person name="Gargeya S."/>
            <person name="Fitzgerald M."/>
            <person name="Haas B."/>
            <person name="Abouelleil A."/>
            <person name="Alvarado L."/>
            <person name="Arachchi H.M."/>
            <person name="Berlin A."/>
            <person name="Brown A."/>
            <person name="Chapman S.B."/>
            <person name="Chen Z."/>
            <person name="Dunbar C."/>
            <person name="Freedman E."/>
            <person name="Gearin G."/>
            <person name="Gellesch M."/>
            <person name="Goldberg J."/>
            <person name="Griggs A."/>
            <person name="Gujja S."/>
            <person name="Heiman D."/>
            <person name="Howarth C."/>
            <person name="Larson L."/>
            <person name="Lui A."/>
            <person name="MacDonald P.J.P."/>
            <person name="Mehta T."/>
            <person name="Montmayeur A."/>
            <person name="Murphy C."/>
            <person name="Neiman D."/>
            <person name="Pearson M."/>
            <person name="Priest M."/>
            <person name="Roberts A."/>
            <person name="Saif S."/>
            <person name="Shea T."/>
            <person name="Shenoy N."/>
            <person name="Sisk P."/>
            <person name="Stolte C."/>
            <person name="Sykes S."/>
            <person name="Yandava C."/>
            <person name="Wortman J."/>
            <person name="Nusbaum C."/>
            <person name="Birren B."/>
        </authorList>
    </citation>
    <scope>NUCLEOTIDE SEQUENCE</scope>
    <source>
        <strain evidence="2">ATCC 64411</strain>
    </source>
</reference>
<evidence type="ECO:0000313" key="3">
    <source>
        <dbReference type="EnsemblFungi" id="MAPG_08394T0"/>
    </source>
</evidence>
<keyword evidence="4" id="KW-1185">Reference proteome</keyword>
<feature type="compositionally biased region" description="Basic and acidic residues" evidence="1">
    <location>
        <begin position="29"/>
        <end position="43"/>
    </location>
</feature>
<dbReference type="EMBL" id="ADBL01002027">
    <property type="status" value="NOT_ANNOTATED_CDS"/>
    <property type="molecule type" value="Genomic_DNA"/>
</dbReference>
<sequence>MPGSNNNNQASAPKNPMTKDRASQIQAANDKKGGGGDGFKERAQSAADKNAAKNPQKK</sequence>
<protein>
    <recommendedName>
        <fullName evidence="5">SMP domain-containing protein</fullName>
    </recommendedName>
</protein>